<organism evidence="3 4">
    <name type="scientific">Alicyclobacillus acidoterrestris (strain ATCC 49025 / DSM 3922 / CIP 106132 / NCIMB 13137 / GD3B)</name>
    <dbReference type="NCBI Taxonomy" id="1356854"/>
    <lineage>
        <taxon>Bacteria</taxon>
        <taxon>Bacillati</taxon>
        <taxon>Bacillota</taxon>
        <taxon>Bacilli</taxon>
        <taxon>Bacillales</taxon>
        <taxon>Alicyclobacillaceae</taxon>
        <taxon>Alicyclobacillus</taxon>
    </lineage>
</organism>
<dbReference type="Pfam" id="PF01068">
    <property type="entry name" value="DNA_ligase_A_M"/>
    <property type="match status" value="1"/>
</dbReference>
<geneLocation type="plasmid" evidence="4">
    <name>pDSM3922.1</name>
</geneLocation>
<dbReference type="InterPro" id="IPR012310">
    <property type="entry name" value="DNA_ligase_ATP-dep_cent"/>
</dbReference>
<dbReference type="Proteomes" id="UP000829401">
    <property type="component" value="Plasmid pDSM3922.1"/>
</dbReference>
<protein>
    <submittedName>
        <fullName evidence="3">DNA ligase</fullName>
    </submittedName>
</protein>
<dbReference type="GO" id="GO:0003910">
    <property type="term" value="F:DNA ligase (ATP) activity"/>
    <property type="evidence" value="ECO:0007669"/>
    <property type="project" value="UniProtKB-EC"/>
</dbReference>
<dbReference type="Gene3D" id="2.40.50.140">
    <property type="entry name" value="Nucleic acid-binding proteins"/>
    <property type="match status" value="1"/>
</dbReference>
<reference evidence="4" key="1">
    <citation type="journal article" date="2022" name="G3 (Bethesda)">
        <title>Unveiling the complete genome sequence of Alicyclobacillus acidoterrestris DSM 3922T, a taint-producing strain.</title>
        <authorList>
            <person name="Leonardo I.C."/>
            <person name="Barreto Crespo M.T."/>
            <person name="Gaspar F.B."/>
        </authorList>
    </citation>
    <scope>NUCLEOTIDE SEQUENCE [LARGE SCALE GENOMIC DNA]</scope>
    <source>
        <strain evidence="4">DSM 3922</strain>
    </source>
</reference>
<keyword evidence="3" id="KW-0436">Ligase</keyword>
<dbReference type="InterPro" id="IPR029710">
    <property type="entry name" value="LIG4"/>
</dbReference>
<dbReference type="CDD" id="cd07906">
    <property type="entry name" value="Adenylation_DNA_ligase_LigD_LigC"/>
    <property type="match status" value="1"/>
</dbReference>
<dbReference type="EMBL" id="CP080468">
    <property type="protein sequence ID" value="UNO50994.1"/>
    <property type="molecule type" value="Genomic_DNA"/>
</dbReference>
<gene>
    <name evidence="3" type="ORF">K1I37_21230</name>
</gene>
<dbReference type="SUPFAM" id="SSF50249">
    <property type="entry name" value="Nucleic acid-binding proteins"/>
    <property type="match status" value="1"/>
</dbReference>
<dbReference type="GO" id="GO:0006310">
    <property type="term" value="P:DNA recombination"/>
    <property type="evidence" value="ECO:0007669"/>
    <property type="project" value="InterPro"/>
</dbReference>
<evidence type="ECO:0000256" key="1">
    <source>
        <dbReference type="ARBA" id="ARBA00034003"/>
    </source>
</evidence>
<evidence type="ECO:0000313" key="3">
    <source>
        <dbReference type="EMBL" id="UNO50994.1"/>
    </source>
</evidence>
<dbReference type="PANTHER" id="PTHR45997">
    <property type="entry name" value="DNA LIGASE 4"/>
    <property type="match status" value="1"/>
</dbReference>
<accession>A0A9E7CS58</accession>
<comment type="catalytic activity">
    <reaction evidence="1">
        <text>ATP + (deoxyribonucleotide)n-3'-hydroxyl + 5'-phospho-(deoxyribonucleotide)m = (deoxyribonucleotide)n+m + AMP + diphosphate.</text>
        <dbReference type="EC" id="6.5.1.1"/>
    </reaction>
</comment>
<keyword evidence="3" id="KW-0614">Plasmid</keyword>
<dbReference type="RefSeq" id="WP_031218991.1">
    <property type="nucleotide sequence ID" value="NZ_AURB01000155.1"/>
</dbReference>
<dbReference type="GO" id="GO:0005524">
    <property type="term" value="F:ATP binding"/>
    <property type="evidence" value="ECO:0007669"/>
    <property type="project" value="InterPro"/>
</dbReference>
<name>A0A9E7CS58_ALIAG</name>
<dbReference type="SUPFAM" id="SSF56091">
    <property type="entry name" value="DNA ligase/mRNA capping enzyme, catalytic domain"/>
    <property type="match status" value="1"/>
</dbReference>
<dbReference type="GO" id="GO:0003677">
    <property type="term" value="F:DNA binding"/>
    <property type="evidence" value="ECO:0007669"/>
    <property type="project" value="InterPro"/>
</dbReference>
<sequence length="303" mass="35274">MLFTPIKPMLLTMREEIFDSPEYCFQPKVDGIRILAHKQGDKVELYTRHGNIWTTKFPEVVEAVRTLDEDTCILDGEAVVFRGGRQSFDDVMVRARLTNPYKINAGVLTHPVTYVVWDVLQTGIQDHTRLPLRARMEILDQTVGRTATLLPTFTIVGSGTELHEKMKEMDWEGTCAKHVDSPYRLNERHPTDWVKIKLWKTMDTCILAWRQQPRFGILVGARFQSGLKALAWVENGFSDVEKQAFKRIARGITLREEKSIYWIEMGIVARVKYLERTERHTLRLATFERFIFDKKPEECIWVS</sequence>
<dbReference type="GO" id="GO:0006303">
    <property type="term" value="P:double-strand break repair via nonhomologous end joining"/>
    <property type="evidence" value="ECO:0007669"/>
    <property type="project" value="TreeGrafter"/>
</dbReference>
<dbReference type="KEGG" id="aaco:K1I37_21230"/>
<dbReference type="Gene3D" id="3.30.1490.70">
    <property type="match status" value="1"/>
</dbReference>
<dbReference type="InterPro" id="IPR012340">
    <property type="entry name" value="NA-bd_OB-fold"/>
</dbReference>
<feature type="domain" description="ATP-dependent DNA ligase family profile" evidence="2">
    <location>
        <begin position="19"/>
        <end position="197"/>
    </location>
</feature>
<dbReference type="OrthoDB" id="5503604at2"/>
<evidence type="ECO:0000259" key="2">
    <source>
        <dbReference type="Pfam" id="PF01068"/>
    </source>
</evidence>
<keyword evidence="4" id="KW-1185">Reference proteome</keyword>
<proteinExistence type="predicted"/>
<dbReference type="PANTHER" id="PTHR45997:SF1">
    <property type="entry name" value="DNA LIGASE 4"/>
    <property type="match status" value="1"/>
</dbReference>
<dbReference type="Gene3D" id="3.30.470.30">
    <property type="entry name" value="DNA ligase/mRNA capping enzyme"/>
    <property type="match status" value="1"/>
</dbReference>
<dbReference type="AlphaFoldDB" id="A0A9E7CS58"/>
<dbReference type="GO" id="GO:0006297">
    <property type="term" value="P:nucleotide-excision repair, DNA gap filling"/>
    <property type="evidence" value="ECO:0007669"/>
    <property type="project" value="TreeGrafter"/>
</dbReference>
<evidence type="ECO:0000313" key="4">
    <source>
        <dbReference type="Proteomes" id="UP000829401"/>
    </source>
</evidence>